<feature type="transmembrane region" description="Helical" evidence="2">
    <location>
        <begin position="37"/>
        <end position="56"/>
    </location>
</feature>
<evidence type="ECO:0000256" key="1">
    <source>
        <dbReference type="ARBA" id="ARBA00004325"/>
    </source>
</evidence>
<protein>
    <submittedName>
        <fullName evidence="4">Mitochondrial chaperone (BCS1), putative</fullName>
    </submittedName>
</protein>
<dbReference type="OrthoDB" id="10251412at2759"/>
<dbReference type="GO" id="GO:0031966">
    <property type="term" value="C:mitochondrial membrane"/>
    <property type="evidence" value="ECO:0007669"/>
    <property type="project" value="UniProtKB-SubCell"/>
</dbReference>
<dbReference type="PhylomeDB" id="B0XXI9"/>
<dbReference type="SMART" id="SM01024">
    <property type="entry name" value="BCS1_N"/>
    <property type="match status" value="1"/>
</dbReference>
<dbReference type="PANTHER" id="PTHR23070">
    <property type="entry name" value="BCS1 AAA-TYPE ATPASE"/>
    <property type="match status" value="1"/>
</dbReference>
<proteinExistence type="predicted"/>
<keyword evidence="2" id="KW-1133">Transmembrane helix</keyword>
<dbReference type="Gene3D" id="3.40.50.300">
    <property type="entry name" value="P-loop containing nucleotide triphosphate hydrolases"/>
    <property type="match status" value="2"/>
</dbReference>
<dbReference type="SUPFAM" id="SSF52540">
    <property type="entry name" value="P-loop containing nucleoside triphosphate hydrolases"/>
    <property type="match status" value="1"/>
</dbReference>
<keyword evidence="2" id="KW-0812">Transmembrane</keyword>
<gene>
    <name evidence="4" type="ORF">AFUB_048490</name>
</gene>
<sequence>MSNSSRISPETLLDTLWPGFGLFSRLISLYLHIDLSLYSFYIFSITIFWVFVTFMLPKLLHELQHLFLHYAASVEIMFQDKLYGQTIRWISNHCDLSQSRRSIAGTKASYIAPWLWKDEDDEQEEEEEHRLVEENQRGERGTFQTFWQYFQYLNKRRIIRYTPKKGELHLFWYRGRIFGLYRQATSKGDNLWSAHMENIMLYTGPWNQQLLRELMDEIQEESHRQESNHITIYRGMKQKCYEWVPIARNLRRSLSTMVLDHEQRSTFLTDIKDFLQPATHLWYRKRDIPYRRGYLFHGPPGTGKSSLCFATASLLGLDVYVCSLNSNGLNENGFSLLFRDLPRRWSITLSSLLNELDGVGAKEGQILIMTTNYRDRLDSALLRPRRVDMEVAFDYASTPIIQGLFLAFYTSNGDEQSNRRFTPAEIQNYLLHHRENPVSAIAKATEWVQKAEQSLIELAK</sequence>
<dbReference type="InterPro" id="IPR050747">
    <property type="entry name" value="Mitochondrial_chaperone_BCS1"/>
</dbReference>
<dbReference type="InterPro" id="IPR014851">
    <property type="entry name" value="BCS1_N"/>
</dbReference>
<dbReference type="EMBL" id="DS499596">
    <property type="protein sequence ID" value="EDP53663.1"/>
    <property type="molecule type" value="Genomic_DNA"/>
</dbReference>
<organism evidence="4 5">
    <name type="scientific">Aspergillus fumigatus (strain CBS 144.89 / FGSC A1163 / CEA10)</name>
    <name type="common">Neosartorya fumigata</name>
    <dbReference type="NCBI Taxonomy" id="451804"/>
    <lineage>
        <taxon>Eukaryota</taxon>
        <taxon>Fungi</taxon>
        <taxon>Dikarya</taxon>
        <taxon>Ascomycota</taxon>
        <taxon>Pezizomycotina</taxon>
        <taxon>Eurotiomycetes</taxon>
        <taxon>Eurotiomycetidae</taxon>
        <taxon>Eurotiales</taxon>
        <taxon>Aspergillaceae</taxon>
        <taxon>Aspergillus</taxon>
        <taxon>Aspergillus subgen. Fumigati</taxon>
    </lineage>
</organism>
<evidence type="ECO:0000313" key="4">
    <source>
        <dbReference type="EMBL" id="EDP53663.1"/>
    </source>
</evidence>
<evidence type="ECO:0000313" key="5">
    <source>
        <dbReference type="Proteomes" id="UP000001699"/>
    </source>
</evidence>
<dbReference type="AlphaFoldDB" id="B0XXI9"/>
<dbReference type="GO" id="GO:0016887">
    <property type="term" value="F:ATP hydrolysis activity"/>
    <property type="evidence" value="ECO:0007669"/>
    <property type="project" value="InterPro"/>
</dbReference>
<dbReference type="VEuPathDB" id="FungiDB:AFUB_048490"/>
<dbReference type="Pfam" id="PF08740">
    <property type="entry name" value="BCS1_N"/>
    <property type="match status" value="1"/>
</dbReference>
<dbReference type="InterPro" id="IPR003959">
    <property type="entry name" value="ATPase_AAA_core"/>
</dbReference>
<keyword evidence="5" id="KW-1185">Reference proteome</keyword>
<evidence type="ECO:0000256" key="2">
    <source>
        <dbReference type="SAM" id="Phobius"/>
    </source>
</evidence>
<keyword evidence="2" id="KW-0472">Membrane</keyword>
<dbReference type="Pfam" id="PF00004">
    <property type="entry name" value="AAA"/>
    <property type="match status" value="1"/>
</dbReference>
<feature type="domain" description="BCS1 N-terminal" evidence="3">
    <location>
        <begin position="43"/>
        <end position="257"/>
    </location>
</feature>
<evidence type="ECO:0000259" key="3">
    <source>
        <dbReference type="SMART" id="SM01024"/>
    </source>
</evidence>
<dbReference type="HOGENOM" id="CLU_010189_4_2_1"/>
<dbReference type="GO" id="GO:0005524">
    <property type="term" value="F:ATP binding"/>
    <property type="evidence" value="ECO:0007669"/>
    <property type="project" value="InterPro"/>
</dbReference>
<accession>B0XXI9</accession>
<dbReference type="InterPro" id="IPR027417">
    <property type="entry name" value="P-loop_NTPase"/>
</dbReference>
<reference evidence="4 5" key="1">
    <citation type="journal article" date="2008" name="PLoS Genet.">
        <title>Genomic islands in the pathogenic filamentous fungus Aspergillus fumigatus.</title>
        <authorList>
            <person name="Fedorova N.D."/>
            <person name="Khaldi N."/>
            <person name="Joardar V.S."/>
            <person name="Maiti R."/>
            <person name="Amedeo P."/>
            <person name="Anderson M.J."/>
            <person name="Crabtree J."/>
            <person name="Silva J.C."/>
            <person name="Badger J.H."/>
            <person name="Albarraq A."/>
            <person name="Angiuoli S."/>
            <person name="Bussey H."/>
            <person name="Bowyer P."/>
            <person name="Cotty P.J."/>
            <person name="Dyer P.S."/>
            <person name="Egan A."/>
            <person name="Galens K."/>
            <person name="Fraser-Liggett C.M."/>
            <person name="Haas B.J."/>
            <person name="Inman J.M."/>
            <person name="Kent R."/>
            <person name="Lemieux S."/>
            <person name="Malavazi I."/>
            <person name="Orvis J."/>
            <person name="Roemer T."/>
            <person name="Ronning C.M."/>
            <person name="Sundaram J.P."/>
            <person name="Sutton G."/>
            <person name="Turner G."/>
            <person name="Venter J.C."/>
            <person name="White O.R."/>
            <person name="Whitty B.R."/>
            <person name="Youngman P."/>
            <person name="Wolfe K.H."/>
            <person name="Goldman G.H."/>
            <person name="Wortman J.R."/>
            <person name="Jiang B."/>
            <person name="Denning D.W."/>
            <person name="Nierman W.C."/>
        </authorList>
    </citation>
    <scope>NUCLEOTIDE SEQUENCE [LARGE SCALE GENOMIC DNA]</scope>
    <source>
        <strain evidence="5">CBS 144.89 / FGSC A1163 / CEA10</strain>
    </source>
</reference>
<name>B0XXI9_ASPFC</name>
<dbReference type="Proteomes" id="UP000001699">
    <property type="component" value="Unassembled WGS sequence"/>
</dbReference>
<comment type="subcellular location">
    <subcellularLocation>
        <location evidence="1">Mitochondrion membrane</location>
    </subcellularLocation>
</comment>